<keyword evidence="1" id="KW-1133">Transmembrane helix</keyword>
<gene>
    <name evidence="2" type="ORF">FOY51_23200</name>
</gene>
<keyword evidence="1" id="KW-0812">Transmembrane</keyword>
<dbReference type="AlphaFoldDB" id="A0A5A7S5Z2"/>
<dbReference type="Proteomes" id="UP000322244">
    <property type="component" value="Unassembled WGS sequence"/>
</dbReference>
<proteinExistence type="predicted"/>
<dbReference type="RefSeq" id="WP_149432652.1">
    <property type="nucleotide sequence ID" value="NZ_VLNY01000016.1"/>
</dbReference>
<dbReference type="EMBL" id="VLNY01000016">
    <property type="protein sequence ID" value="KAA0018947.1"/>
    <property type="molecule type" value="Genomic_DNA"/>
</dbReference>
<keyword evidence="3" id="KW-1185">Reference proteome</keyword>
<evidence type="ECO:0000313" key="2">
    <source>
        <dbReference type="EMBL" id="KAA0018947.1"/>
    </source>
</evidence>
<evidence type="ECO:0000313" key="3">
    <source>
        <dbReference type="Proteomes" id="UP000322244"/>
    </source>
</evidence>
<reference evidence="2 3" key="1">
    <citation type="submission" date="2019-07" db="EMBL/GenBank/DDBJ databases">
        <title>Rhodococcus cavernicolus sp. nov., isolated from a cave.</title>
        <authorList>
            <person name="Lee S.D."/>
        </authorList>
    </citation>
    <scope>NUCLEOTIDE SEQUENCE [LARGE SCALE GENOMIC DNA]</scope>
    <source>
        <strain evidence="2 3">C1-24</strain>
    </source>
</reference>
<accession>A0A5A7S5Z2</accession>
<comment type="caution">
    <text evidence="2">The sequence shown here is derived from an EMBL/GenBank/DDBJ whole genome shotgun (WGS) entry which is preliminary data.</text>
</comment>
<feature type="transmembrane region" description="Helical" evidence="1">
    <location>
        <begin position="6"/>
        <end position="39"/>
    </location>
</feature>
<name>A0A5A7S5Z2_9NOCA</name>
<organism evidence="2 3">
    <name type="scientific">Antrihabitans cavernicola</name>
    <dbReference type="NCBI Taxonomy" id="2495913"/>
    <lineage>
        <taxon>Bacteria</taxon>
        <taxon>Bacillati</taxon>
        <taxon>Actinomycetota</taxon>
        <taxon>Actinomycetes</taxon>
        <taxon>Mycobacteriales</taxon>
        <taxon>Nocardiaceae</taxon>
        <taxon>Antrihabitans</taxon>
    </lineage>
</organism>
<sequence length="59" mass="5832">MNNATLGLFIGLLLAIAGVTGGFGGFLLAVVLGAIGLAIGLHLDGKLDLSGLLRSRGRG</sequence>
<evidence type="ECO:0000256" key="1">
    <source>
        <dbReference type="SAM" id="Phobius"/>
    </source>
</evidence>
<keyword evidence="1" id="KW-0472">Membrane</keyword>
<protein>
    <submittedName>
        <fullName evidence="2">DUF2273 domain-containing protein</fullName>
    </submittedName>
</protein>